<dbReference type="SMART" id="SM00089">
    <property type="entry name" value="PKD"/>
    <property type="match status" value="3"/>
</dbReference>
<dbReference type="InterPro" id="IPR035986">
    <property type="entry name" value="PKD_dom_sf"/>
</dbReference>
<dbReference type="Pfam" id="PF20597">
    <property type="entry name" value="pAdhesive_15"/>
    <property type="match status" value="1"/>
</dbReference>
<evidence type="ECO:0000313" key="8">
    <source>
        <dbReference type="EMBL" id="PHN00730.1"/>
    </source>
</evidence>
<dbReference type="Gene3D" id="2.60.120.1560">
    <property type="match status" value="1"/>
</dbReference>
<dbReference type="Gene3D" id="2.60.40.10">
    <property type="entry name" value="Immunoglobulins"/>
    <property type="match status" value="10"/>
</dbReference>
<dbReference type="PANTHER" id="PTHR23303:SF15">
    <property type="entry name" value="COLOSSIN-A"/>
    <property type="match status" value="1"/>
</dbReference>
<dbReference type="SUPFAM" id="SSF49785">
    <property type="entry name" value="Galactose-binding domain-like"/>
    <property type="match status" value="1"/>
</dbReference>
<feature type="domain" description="Ig-like" evidence="5">
    <location>
        <begin position="2044"/>
        <end position="2118"/>
    </location>
</feature>
<dbReference type="GO" id="GO:0005576">
    <property type="term" value="C:extracellular region"/>
    <property type="evidence" value="ECO:0007669"/>
    <property type="project" value="UniProtKB-SubCell"/>
</dbReference>
<dbReference type="SMART" id="SM00758">
    <property type="entry name" value="PA14"/>
    <property type="match status" value="1"/>
</dbReference>
<dbReference type="PROSITE" id="PS50835">
    <property type="entry name" value="IG_LIKE"/>
    <property type="match status" value="1"/>
</dbReference>
<dbReference type="Pfam" id="PF17210">
    <property type="entry name" value="SdrD_B"/>
    <property type="match status" value="8"/>
</dbReference>
<dbReference type="Gene3D" id="2.60.40.780">
    <property type="entry name" value="von Hippel-Lindau disease tumour suppressor, beta domain"/>
    <property type="match status" value="1"/>
</dbReference>
<dbReference type="PROSITE" id="PS50866">
    <property type="entry name" value="GOLD"/>
    <property type="match status" value="1"/>
</dbReference>
<dbReference type="InterPro" id="IPR013783">
    <property type="entry name" value="Ig-like_fold"/>
</dbReference>
<dbReference type="Proteomes" id="UP000223913">
    <property type="component" value="Unassembled WGS sequence"/>
</dbReference>
<evidence type="ECO:0000313" key="9">
    <source>
        <dbReference type="Proteomes" id="UP000223913"/>
    </source>
</evidence>
<protein>
    <recommendedName>
        <fullName evidence="10">T9SS type A sorting domain-containing protein</fullName>
    </recommendedName>
</protein>
<dbReference type="Gene3D" id="2.60.40.740">
    <property type="match status" value="1"/>
</dbReference>
<keyword evidence="9" id="KW-1185">Reference proteome</keyword>
<proteinExistence type="predicted"/>
<dbReference type="SUPFAM" id="SSF56988">
    <property type="entry name" value="Anthrax protective antigen"/>
    <property type="match status" value="1"/>
</dbReference>
<dbReference type="PANTHER" id="PTHR23303">
    <property type="entry name" value="CARBOXYPEPTIDASE REGULATORY REGION-CONTAINING"/>
    <property type="match status" value="1"/>
</dbReference>
<dbReference type="InterPro" id="IPR036208">
    <property type="entry name" value="VHL_sf"/>
</dbReference>
<dbReference type="InterPro" id="IPR037524">
    <property type="entry name" value="PA14/GLEYA"/>
</dbReference>
<accession>A0A2D0MX22</accession>
<dbReference type="EMBL" id="PDUD01000078">
    <property type="protein sequence ID" value="PHN00730.1"/>
    <property type="molecule type" value="Genomic_DNA"/>
</dbReference>
<feature type="domain" description="PA14" evidence="7">
    <location>
        <begin position="820"/>
        <end position="978"/>
    </location>
</feature>
<feature type="domain" description="GOLD" evidence="6">
    <location>
        <begin position="2668"/>
        <end position="2805"/>
    </location>
</feature>
<evidence type="ECO:0008006" key="10">
    <source>
        <dbReference type="Google" id="ProtNLM"/>
    </source>
</evidence>
<sequence>MAFTLICIGMSFSSFAQSQENSPCLAIQSVSWEHTSDCGAADGKITITLVDAGADATTYSVDLNFGSKTKTFENFRALDGKIMLNALYPGDYSNIVLRRDSDGCASAPYERTILIDHGCDLGNDSRANCGTGLYSPNYYNCEGEYLNIYRQDLTPGTYIYTDNDYLACGIAYVDGCVVQPSVRAYCLDYNKTEPTPAAGYPYGTAHFTRVVGAANAGYTNELAMERINWVLCNAPNSTLDNRVAINQAIWYFTGTTSSPNSLVSAAASAVSSIQGGIANQMIFYLPESSTVQPFVEAVCITSCSPDLTITNTGDCTLEIFWDNNGTEVSYGAITSGNSITVSTYEDHVWRIRTLDGTLVDSYTVVGCQDQSLNVATNDCHGACNGNILTNPGFESGLTGWTTSGTNVATTTTATNVFTGNAALLLDDPNSSVSQNFSLNTLETFTLTLWAREDGSSGTYSFGVQYLNNFGTVISTSSQTVSGATYTEYSLSGLAPIGTRSARVFLSRNSSTNANAYFDEVCLTVSEAATPTSTAGDWDFDCDSSSSVETIAVGADCQAITSINIPNTGTVFQYVVEIVYKGGNPGPNILFSDASGTSYSLSRTSPVTGSSDVFVYRGLVDGSTSSISYTDLLGSCSLDAITVYAFHNTGGDGIATSGTFTGVSGYRSSSSFSISIPDDFTTRNVTVRVPLTNLTDDCRLVNITAEAGGVSNTVTISGPDAGYGSCCLAIPEVTLNNVPATATQVTITVESPSGTSTSCPVSASQDGQNFVVAGYVTVETDCGDCTTFSPGSISGEEEACGSYDPGIITGSDIAGGGASCPATGTILLERYDNISGVAISDLTSDPDYPDNPDYSTELTSLFESPTDIGDSYGQRLSAYLCPPTTGNYIFWIAGDDNSELNLSSDDNPANATTIASVPDWTSSRQWDKFSSQQSASIYLEAGQVYYIEALMKEGGGLDNLAVGWQLPGGSLERPIPASYFSAPSDASIEVDYQWQYRLGTSGSWIDISGATGVDYNPGTISQTTQYRREVSNDFCGAVYSNEVTKRVSVEPDVTVQAQDGSCTDPNGGFTFTFAGVTGQTAIEFSLDGGNNYTYNVDDEAGTFSITDLAPGSYDIWTRWGNGDCPVDLGTQTIGFDDSDCDDDFSTPFYNDCGSGRIIDVQMNGLLNSVDNCVNIGNTGGMTRVIAEVWIQRSNCADNTFPDFITITADGATSQNVTGVAVAQASAGSVPERIYRAEFTGTVSSICLSNLSDCAAASIALYIERNAEGGSSAFTPIDYELYDNSTPAGADDCVTTTLDIGGSDAPRDVEIKVPVHEKDDTREVQIAVSIENDGGTVVASGSQVFTAQNAGPEGGLYTLTIPDVPGDGTIVIVEVCSPDPDGDSFGIGALVTSSTESCVTCDLAVTLESVETCAGEIVTLSPVVTGGTTPYTYAWSGGETTASIEFTANSSATYAVTVTDARGCEVVSEINVDVRTASIDQIVIYDLDSGSVFDILEDGDSYIIADLPTNYNIEAIVSGDVGSVRFTISGPVTDDHIENSPPYRYNGDNVAIDLSEGTYTLTVETFSEDAAAGLLCAVSELTFTIEACTVVAEAGADQFLCECETPTESSSGSTNPIGSIAGNFNAFVENGATFRGGDSDGAVAIGGDLTLDGNFVFAGQTAGSLTDVGDTRPSALVVEGSVNYTSGSEFYINNSGYAKIGDLSGSTVFAQDQNGATVNTQIVASAGGYNSSPRIQVQTQQPASSVSRSGLINFTSAFSDFRTMSDAMSALDNTVANPASIDLTAGTTNVLNVSGATLSGLSTITFNNQPNATTPLIINVNAGGTFNWNLPTLAGIGSSQGKYIIWNFYNTANLTINGGQTLIGSLLVPNGSLTKANSGNIDGQVVAATYVHERGEIHNQPFAAEVTVSTATSECADAGRAVTLTASGGESFLWSTGETTASISVSPLVTTTYTVTVTTGNCSDTDAVTVHVNPTPTADAGSDQEICLGESVDLTASGGGNYTWSTGETQANITVAPTSTTTYYVTVTNGENCSGIDEVTVVVNQPPVVSFDAGPAICSGETVTLTPIVSGGSPEYTYSWASGENTSAISISPNETTTYTVTVTDNKGCSASASVTVTVDPNLCASLGDLVWEDLDGDGLQDAGEPGVEGVTVNLKDETATVIATTTTAADGSYSFTGLPPGDYAVQFTDLPADFFFTDLNAGSDETLDSDADPDMDGMTELVTLAQGDNYTDLDAGILTGASLGDYVWEDLNGDGIQDAGEPGVSGITVTLLDGDGVTVGNTFTAADGSYSFTDLEPGDYSVVFSDLPVDYNFTDQDAGGNDALDSDANPADGSTATVTLESGDNYTDLDAGILTGASLGDYVWEDLNGDGIQDAGEPGVGGVTVTLLDGDGATVGTTTTAVDGSYSFTDLEPGDYSVVFSDLPMGYNFTDQDAGGNDALDSDANSADGSTATVTLESGDNYTDLDAGILTGASLGDYVWEDLNGDGIQDAGEPGVGGVTVTLLDGDGATVGTTTTAADGSYSFTNLEPGDYSVVFSDLSVGYNFTDQDAGGDDALDSDANPVDGSTATVTLESGDNYTDLDAGILTGSSIGDYVWEDLNGDGIQDAGEPGVGGVTVTLLDGDGATVGTTTTAADGSYSFTDLEPGDYSVVFSDLPMGYNFTDQDAGGDDALDSDANPADGSTATVTLESGDNYTDLDAGILTVASLGDYVWEDLNGDGIQDASEPGVSGVTVTLLDGDGATVGTTTTATDGSYSFTDLEPGDYSVVFSDLPMGYNFTDQDAGGDDALDSDANSVDGSTATVTLESGDNYTDLDAGILTGASLGDYVWEDLNGDGIQDADEPGVSGVTVTLLDGDGATVGTTTTAADGSYSFTDLEPGNYSVVFSNLPVGYNFTDQDAGGDDALDSDANPADGSTATVTLESGDNYTDLDAGILTGSSIGDYVWEDLNGDGIQDAGEPGVSGVTVTLLDGDGATVGTTT</sequence>
<feature type="chain" id="PRO_5012180805" description="T9SS type A sorting domain-containing protein" evidence="4">
    <location>
        <begin position="17"/>
        <end position="2978"/>
    </location>
</feature>
<organism evidence="8 9">
    <name type="scientific">Flavilitoribacter nigricans (strain ATCC 23147 / DSM 23189 / NBRC 102662 / NCIMB 1420 / SS-2)</name>
    <name type="common">Lewinella nigricans</name>
    <dbReference type="NCBI Taxonomy" id="1122177"/>
    <lineage>
        <taxon>Bacteria</taxon>
        <taxon>Pseudomonadati</taxon>
        <taxon>Bacteroidota</taxon>
        <taxon>Saprospiria</taxon>
        <taxon>Saprospirales</taxon>
        <taxon>Lewinellaceae</taxon>
        <taxon>Flavilitoribacter</taxon>
    </lineage>
</organism>
<dbReference type="InterPro" id="IPR007110">
    <property type="entry name" value="Ig-like_dom"/>
</dbReference>
<dbReference type="Pfam" id="PF07691">
    <property type="entry name" value="PA14"/>
    <property type="match status" value="1"/>
</dbReference>
<evidence type="ECO:0000256" key="2">
    <source>
        <dbReference type="ARBA" id="ARBA00022525"/>
    </source>
</evidence>
<evidence type="ECO:0000256" key="1">
    <source>
        <dbReference type="ARBA" id="ARBA00004613"/>
    </source>
</evidence>
<dbReference type="InterPro" id="IPR011658">
    <property type="entry name" value="PA14_dom"/>
</dbReference>
<dbReference type="PROSITE" id="PS51820">
    <property type="entry name" value="PA14"/>
    <property type="match status" value="1"/>
</dbReference>
<evidence type="ECO:0000259" key="6">
    <source>
        <dbReference type="PROSITE" id="PS50866"/>
    </source>
</evidence>
<keyword evidence="3 4" id="KW-0732">Signal</keyword>
<keyword evidence="2" id="KW-0964">Secreted</keyword>
<dbReference type="InterPro" id="IPR026588">
    <property type="entry name" value="Choice_anch_A"/>
</dbReference>
<dbReference type="InterPro" id="IPR033764">
    <property type="entry name" value="Sdr_B"/>
</dbReference>
<dbReference type="SUPFAM" id="SSF49468">
    <property type="entry name" value="VHL"/>
    <property type="match status" value="1"/>
</dbReference>
<dbReference type="SUPFAM" id="SSF117074">
    <property type="entry name" value="Hypothetical protein PA1324"/>
    <property type="match status" value="8"/>
</dbReference>
<reference evidence="8 9" key="1">
    <citation type="submission" date="2017-10" db="EMBL/GenBank/DDBJ databases">
        <title>The draft genome sequence of Lewinella nigricans NBRC 102662.</title>
        <authorList>
            <person name="Wang K."/>
        </authorList>
    </citation>
    <scope>NUCLEOTIDE SEQUENCE [LARGE SCALE GENOMIC DNA]</scope>
    <source>
        <strain evidence="8 9">NBRC 102662</strain>
    </source>
</reference>
<evidence type="ECO:0000256" key="4">
    <source>
        <dbReference type="SAM" id="SignalP"/>
    </source>
</evidence>
<dbReference type="NCBIfam" id="TIGR04215">
    <property type="entry name" value="choice_anch_A"/>
    <property type="match status" value="1"/>
</dbReference>
<evidence type="ECO:0000259" key="5">
    <source>
        <dbReference type="PROSITE" id="PS50835"/>
    </source>
</evidence>
<dbReference type="InterPro" id="IPR008979">
    <property type="entry name" value="Galactose-bd-like_sf"/>
</dbReference>
<dbReference type="InterPro" id="IPR051417">
    <property type="entry name" value="SDr/BOS_complex"/>
</dbReference>
<dbReference type="InterPro" id="IPR037140">
    <property type="entry name" value="VHL_beta_dom_sf"/>
</dbReference>
<comment type="caution">
    <text evidence="8">The sequence shown here is derived from an EMBL/GenBank/DDBJ whole genome shotgun (WGS) entry which is preliminary data.</text>
</comment>
<dbReference type="InterPro" id="IPR009038">
    <property type="entry name" value="GOLD_dom"/>
</dbReference>
<evidence type="ECO:0000256" key="3">
    <source>
        <dbReference type="ARBA" id="ARBA00022729"/>
    </source>
</evidence>
<name>A0A2D0MX22_FLAN2</name>
<gene>
    <name evidence="8" type="ORF">CRP01_40730</name>
</gene>
<dbReference type="InterPro" id="IPR022409">
    <property type="entry name" value="PKD/Chitinase_dom"/>
</dbReference>
<feature type="non-terminal residue" evidence="8">
    <location>
        <position position="2978"/>
    </location>
</feature>
<feature type="signal peptide" evidence="4">
    <location>
        <begin position="1"/>
        <end position="16"/>
    </location>
</feature>
<evidence type="ECO:0000259" key="7">
    <source>
        <dbReference type="PROSITE" id="PS51820"/>
    </source>
</evidence>
<dbReference type="Gene3D" id="2.60.120.260">
    <property type="entry name" value="Galactose-binding domain-like"/>
    <property type="match status" value="1"/>
</dbReference>
<comment type="subcellular location">
    <subcellularLocation>
        <location evidence="1">Secreted</location>
    </subcellularLocation>
</comment>
<dbReference type="SUPFAM" id="SSF49299">
    <property type="entry name" value="PKD domain"/>
    <property type="match status" value="1"/>
</dbReference>